<evidence type="ECO:0000313" key="2">
    <source>
        <dbReference type="EMBL" id="THH06286.1"/>
    </source>
</evidence>
<proteinExistence type="predicted"/>
<feature type="transmembrane region" description="Helical" evidence="1">
    <location>
        <begin position="301"/>
        <end position="318"/>
    </location>
</feature>
<reference evidence="2 3" key="1">
    <citation type="submission" date="2019-02" db="EMBL/GenBank/DDBJ databases">
        <title>Genome sequencing of the rare red list fungi Phellinidium pouzarii.</title>
        <authorList>
            <person name="Buettner E."/>
            <person name="Kellner H."/>
        </authorList>
    </citation>
    <scope>NUCLEOTIDE SEQUENCE [LARGE SCALE GENOMIC DNA]</scope>
    <source>
        <strain evidence="2 3">DSM 108285</strain>
    </source>
</reference>
<sequence length="333" mass="37086">MSSNSSQTSPQQQAMLDHLQHVQQVDERIFLGIQIAGGQILLPILVLTIIFSRKVTRHPVFINFCVSWIFSSIIYSMLVYKGRSNDDDLSLNPTYDACLIQAALINGVQALTVSSSLALVVHLWIILRFCAKSKNDPSLFGKHKSEMLYTFSILGIPFAVFVAFTVYSVVAGSAMAINEATEQQIPNSNLSVPGVFYCVILFNSNLSASITPGLGLVRATYIFSAVISLVTMCFEGLVAHLIFRQRVELRRISRGWLMAFLRVVLFSVYRILSICLNLAIILYPDELLLVGIAKNNLFNGVIDYVQAAIPLVAFLIFATEKASMFKYNIVHRF</sequence>
<keyword evidence="3" id="KW-1185">Reference proteome</keyword>
<dbReference type="AlphaFoldDB" id="A0A4S4L4D4"/>
<feature type="transmembrane region" description="Helical" evidence="1">
    <location>
        <begin position="60"/>
        <end position="80"/>
    </location>
</feature>
<keyword evidence="1" id="KW-1133">Transmembrane helix</keyword>
<evidence type="ECO:0008006" key="4">
    <source>
        <dbReference type="Google" id="ProtNLM"/>
    </source>
</evidence>
<evidence type="ECO:0000313" key="3">
    <source>
        <dbReference type="Proteomes" id="UP000308199"/>
    </source>
</evidence>
<keyword evidence="1" id="KW-0472">Membrane</keyword>
<dbReference type="EMBL" id="SGPK01000204">
    <property type="protein sequence ID" value="THH06286.1"/>
    <property type="molecule type" value="Genomic_DNA"/>
</dbReference>
<protein>
    <recommendedName>
        <fullName evidence="4">G-protein coupled receptors family 1 profile domain-containing protein</fullName>
    </recommendedName>
</protein>
<feature type="transmembrane region" description="Helical" evidence="1">
    <location>
        <begin position="29"/>
        <end position="51"/>
    </location>
</feature>
<gene>
    <name evidence="2" type="ORF">EW145_g4191</name>
</gene>
<keyword evidence="1" id="KW-0812">Transmembrane</keyword>
<dbReference type="OrthoDB" id="3046318at2759"/>
<dbReference type="Proteomes" id="UP000308199">
    <property type="component" value="Unassembled WGS sequence"/>
</dbReference>
<feature type="transmembrane region" description="Helical" evidence="1">
    <location>
        <begin position="100"/>
        <end position="127"/>
    </location>
</feature>
<feature type="transmembrane region" description="Helical" evidence="1">
    <location>
        <begin position="148"/>
        <end position="170"/>
    </location>
</feature>
<evidence type="ECO:0000256" key="1">
    <source>
        <dbReference type="SAM" id="Phobius"/>
    </source>
</evidence>
<comment type="caution">
    <text evidence="2">The sequence shown here is derived from an EMBL/GenBank/DDBJ whole genome shotgun (WGS) entry which is preliminary data.</text>
</comment>
<name>A0A4S4L4D4_9AGAM</name>
<organism evidence="2 3">
    <name type="scientific">Phellinidium pouzarii</name>
    <dbReference type="NCBI Taxonomy" id="167371"/>
    <lineage>
        <taxon>Eukaryota</taxon>
        <taxon>Fungi</taxon>
        <taxon>Dikarya</taxon>
        <taxon>Basidiomycota</taxon>
        <taxon>Agaricomycotina</taxon>
        <taxon>Agaricomycetes</taxon>
        <taxon>Hymenochaetales</taxon>
        <taxon>Hymenochaetaceae</taxon>
        <taxon>Phellinidium</taxon>
    </lineage>
</organism>
<accession>A0A4S4L4D4</accession>
<feature type="transmembrane region" description="Helical" evidence="1">
    <location>
        <begin position="221"/>
        <end position="243"/>
    </location>
</feature>
<feature type="transmembrane region" description="Helical" evidence="1">
    <location>
        <begin position="255"/>
        <end position="281"/>
    </location>
</feature>